<dbReference type="InterPro" id="IPR017853">
    <property type="entry name" value="GH"/>
</dbReference>
<dbReference type="SMART" id="SM01217">
    <property type="entry name" value="Fn3_like"/>
    <property type="match status" value="1"/>
</dbReference>
<dbReference type="Gene3D" id="2.60.120.260">
    <property type="entry name" value="Galactose-binding domain-like"/>
    <property type="match status" value="1"/>
</dbReference>
<evidence type="ECO:0000256" key="5">
    <source>
        <dbReference type="ARBA" id="ARBA00022801"/>
    </source>
</evidence>
<keyword evidence="9 10" id="KW-0624">Polysaccharide degradation</keyword>
<dbReference type="InterPro" id="IPR001764">
    <property type="entry name" value="Glyco_hydro_3_N"/>
</dbReference>
<sequence length="880" mass="96045">MADTVVLPRPAEAPLGTSPSLRLTPQDPTGRKSIFHEEVTSVNANGVGQPDRHARELASQLPLKEQVSLLAGSDFWRTVALPHRGVPSIKTTDGPNGARGQWFKNGTPAALFPCGISLAATWNLDLMEEVGKHLGDETKARGADVLLAPTVCLHRSPLGGRNFESFSEDPFLTGKLAAAYIRGLQSKKVAATIKHFVGNEQETLRMTIDSIIAERPLREIYLKPFEIAIREASPWALMSSYNLVNGVHADQFLHTMKKILRDEWKYDGMVMSDWTGTNSVAEAIAAGCALEMPGPTKWRGERAIRAVEKGELSAADVERAAGDVLYLIQRTKGFNNDAPEPDERANDNPAIRQVIRQAGAEGLTLLKNERGLLPITSAKKIAIIGPNAKRAIAGGGGSASLNPYYTTTPFDGLANHFEGELIYSRGCDTAKWLPLASPFCTTVDGKPGVTLEYFCQDRFEGAPASVQHKANTDLFLWDSAPKAVLPAYSFKVKTILTPKTSGTHTFSFSSVGPGRLFLDGELFIDNWDWTEEGEAMFEASEDVIQSIYLEEGKPVQILVESTNEVRPASKITHGRPTHAYGGCRIGYEEESRINLLQEAVDAAKKADAAVVFVGLDAEWESEGYDRQTMDLPKNGSQDRLVEAVVAANPNTIVVNQSGTPVTMPWSERVPAILQAWYQGQEAGNALADVLLGRQSPGGKLPTTFPKKLSDNPAYHNWPGENAKVVYGEGIFIGYRHYERCGIEPLFPFGHGLSYTTFCYGDAIISSRTLEAGGVVKVSVPVTNSGGFAASEIVQGYIRDIKSKLPRPEKELQAFGKVFLQPGETKTVHLLFDKYSVGYYDTSLEAYIAEEGRFDVLVGSSSADIRCSTSFEVLESFTWVF</sequence>
<dbReference type="Gene3D" id="3.40.50.1700">
    <property type="entry name" value="Glycoside hydrolase family 3 C-terminal domain"/>
    <property type="match status" value="1"/>
</dbReference>
<comment type="caution">
    <text evidence="13">The sequence shown here is derived from an EMBL/GenBank/DDBJ whole genome shotgun (WGS) entry which is preliminary data.</text>
</comment>
<dbReference type="InterPro" id="IPR013783">
    <property type="entry name" value="Ig-like_fold"/>
</dbReference>
<dbReference type="GO" id="GO:0016787">
    <property type="term" value="F:hydrolase activity"/>
    <property type="evidence" value="ECO:0007669"/>
    <property type="project" value="UniProtKB-KW"/>
</dbReference>
<feature type="region of interest" description="Disordered" evidence="11">
    <location>
        <begin position="1"/>
        <end position="27"/>
    </location>
</feature>
<dbReference type="InterPro" id="IPR002772">
    <property type="entry name" value="Glyco_hydro_3_C"/>
</dbReference>
<comment type="similarity">
    <text evidence="3 10">Belongs to the glycosyl hydrolase 3 family.</text>
</comment>
<name>A0ABQ8GMU2_9PEZI</name>
<dbReference type="EC" id="3.2.1.21" evidence="4 10"/>
<evidence type="ECO:0000256" key="6">
    <source>
        <dbReference type="ARBA" id="ARBA00023180"/>
    </source>
</evidence>
<dbReference type="SUPFAM" id="SSF52279">
    <property type="entry name" value="Beta-D-glucan exohydrolase, C-terminal domain"/>
    <property type="match status" value="1"/>
</dbReference>
<dbReference type="Proteomes" id="UP000774617">
    <property type="component" value="Unassembled WGS sequence"/>
</dbReference>
<dbReference type="Gene3D" id="3.20.20.300">
    <property type="entry name" value="Glycoside hydrolase, family 3, N-terminal domain"/>
    <property type="match status" value="1"/>
</dbReference>
<keyword evidence="7 10" id="KW-0119">Carbohydrate metabolism</keyword>
<keyword evidence="6" id="KW-0325">Glycoprotein</keyword>
<dbReference type="InterPro" id="IPR050288">
    <property type="entry name" value="Cellulose_deg_GH3"/>
</dbReference>
<dbReference type="InterPro" id="IPR037524">
    <property type="entry name" value="PA14/GLEYA"/>
</dbReference>
<protein>
    <recommendedName>
        <fullName evidence="4 10">beta-glucosidase</fullName>
        <ecNumber evidence="4 10">3.2.1.21</ecNumber>
    </recommendedName>
</protein>
<dbReference type="InterPro" id="IPR011658">
    <property type="entry name" value="PA14_dom"/>
</dbReference>
<evidence type="ECO:0000256" key="3">
    <source>
        <dbReference type="ARBA" id="ARBA00005336"/>
    </source>
</evidence>
<organism evidence="13 14">
    <name type="scientific">Macrophomina phaseolina</name>
    <dbReference type="NCBI Taxonomy" id="35725"/>
    <lineage>
        <taxon>Eukaryota</taxon>
        <taxon>Fungi</taxon>
        <taxon>Dikarya</taxon>
        <taxon>Ascomycota</taxon>
        <taxon>Pezizomycotina</taxon>
        <taxon>Dothideomycetes</taxon>
        <taxon>Dothideomycetes incertae sedis</taxon>
        <taxon>Botryosphaeriales</taxon>
        <taxon>Botryosphaeriaceae</taxon>
        <taxon>Macrophomina</taxon>
    </lineage>
</organism>
<evidence type="ECO:0000256" key="2">
    <source>
        <dbReference type="ARBA" id="ARBA00004987"/>
    </source>
</evidence>
<evidence type="ECO:0000256" key="9">
    <source>
        <dbReference type="ARBA" id="ARBA00023326"/>
    </source>
</evidence>
<evidence type="ECO:0000313" key="14">
    <source>
        <dbReference type="Proteomes" id="UP000774617"/>
    </source>
</evidence>
<dbReference type="Pfam" id="PF14310">
    <property type="entry name" value="Fn3-like"/>
    <property type="match status" value="1"/>
</dbReference>
<proteinExistence type="inferred from homology"/>
<feature type="domain" description="PA14" evidence="12">
    <location>
        <begin position="444"/>
        <end position="604"/>
    </location>
</feature>
<comment type="catalytic activity">
    <reaction evidence="1 10">
        <text>Hydrolysis of terminal, non-reducing beta-D-glucosyl residues with release of beta-D-glucose.</text>
        <dbReference type="EC" id="3.2.1.21"/>
    </reaction>
</comment>
<evidence type="ECO:0000256" key="11">
    <source>
        <dbReference type="SAM" id="MobiDB-lite"/>
    </source>
</evidence>
<keyword evidence="5 10" id="KW-0378">Hydrolase</keyword>
<comment type="pathway">
    <text evidence="2 10">Glycan metabolism; cellulose degradation.</text>
</comment>
<dbReference type="InterPro" id="IPR036881">
    <property type="entry name" value="Glyco_hydro_3_C_sf"/>
</dbReference>
<reference evidence="13 14" key="1">
    <citation type="journal article" date="2021" name="Nat. Commun.">
        <title>Genetic determinants of endophytism in the Arabidopsis root mycobiome.</title>
        <authorList>
            <person name="Mesny F."/>
            <person name="Miyauchi S."/>
            <person name="Thiergart T."/>
            <person name="Pickel B."/>
            <person name="Atanasova L."/>
            <person name="Karlsson M."/>
            <person name="Huettel B."/>
            <person name="Barry K.W."/>
            <person name="Haridas S."/>
            <person name="Chen C."/>
            <person name="Bauer D."/>
            <person name="Andreopoulos W."/>
            <person name="Pangilinan J."/>
            <person name="LaButti K."/>
            <person name="Riley R."/>
            <person name="Lipzen A."/>
            <person name="Clum A."/>
            <person name="Drula E."/>
            <person name="Henrissat B."/>
            <person name="Kohler A."/>
            <person name="Grigoriev I.V."/>
            <person name="Martin F.M."/>
            <person name="Hacquard S."/>
        </authorList>
    </citation>
    <scope>NUCLEOTIDE SEQUENCE [LARGE SCALE GENOMIC DNA]</scope>
    <source>
        <strain evidence="13 14">MPI-SDFR-AT-0080</strain>
    </source>
</reference>
<evidence type="ECO:0000256" key="4">
    <source>
        <dbReference type="ARBA" id="ARBA00012744"/>
    </source>
</evidence>
<dbReference type="EMBL" id="JAGTJR010000005">
    <property type="protein sequence ID" value="KAH7060725.1"/>
    <property type="molecule type" value="Genomic_DNA"/>
</dbReference>
<accession>A0ABQ8GMU2</accession>
<evidence type="ECO:0000256" key="7">
    <source>
        <dbReference type="ARBA" id="ARBA00023277"/>
    </source>
</evidence>
<keyword evidence="8 10" id="KW-0326">Glycosidase</keyword>
<dbReference type="PANTHER" id="PTHR42715">
    <property type="entry name" value="BETA-GLUCOSIDASE"/>
    <property type="match status" value="1"/>
</dbReference>
<dbReference type="PANTHER" id="PTHR42715:SF3">
    <property type="entry name" value="BETA-GLUCOSIDASE B-RELATED"/>
    <property type="match status" value="1"/>
</dbReference>
<dbReference type="Pfam" id="PF01915">
    <property type="entry name" value="Glyco_hydro_3_C"/>
    <property type="match status" value="1"/>
</dbReference>
<dbReference type="PRINTS" id="PR00133">
    <property type="entry name" value="GLHYDRLASE3"/>
</dbReference>
<dbReference type="InterPro" id="IPR036962">
    <property type="entry name" value="Glyco_hydro_3_N_sf"/>
</dbReference>
<gene>
    <name evidence="13" type="ORF">B0J12DRAFT_342175</name>
</gene>
<dbReference type="SMART" id="SM00758">
    <property type="entry name" value="PA14"/>
    <property type="match status" value="1"/>
</dbReference>
<evidence type="ECO:0000259" key="12">
    <source>
        <dbReference type="PROSITE" id="PS51820"/>
    </source>
</evidence>
<dbReference type="Pfam" id="PF00933">
    <property type="entry name" value="Glyco_hydro_3"/>
    <property type="match status" value="1"/>
</dbReference>
<dbReference type="PROSITE" id="PS00775">
    <property type="entry name" value="GLYCOSYL_HYDROL_F3"/>
    <property type="match status" value="1"/>
</dbReference>
<keyword evidence="14" id="KW-1185">Reference proteome</keyword>
<evidence type="ECO:0000313" key="13">
    <source>
        <dbReference type="EMBL" id="KAH7060725.1"/>
    </source>
</evidence>
<dbReference type="InterPro" id="IPR026891">
    <property type="entry name" value="Fn3-like"/>
</dbReference>
<dbReference type="Pfam" id="PF07691">
    <property type="entry name" value="PA14"/>
    <property type="match status" value="1"/>
</dbReference>
<evidence type="ECO:0000256" key="1">
    <source>
        <dbReference type="ARBA" id="ARBA00000448"/>
    </source>
</evidence>
<dbReference type="PROSITE" id="PS51820">
    <property type="entry name" value="PA14"/>
    <property type="match status" value="1"/>
</dbReference>
<evidence type="ECO:0000256" key="8">
    <source>
        <dbReference type="ARBA" id="ARBA00023295"/>
    </source>
</evidence>
<dbReference type="InterPro" id="IPR019800">
    <property type="entry name" value="Glyco_hydro_3_AS"/>
</dbReference>
<feature type="compositionally biased region" description="Polar residues" evidence="11">
    <location>
        <begin position="17"/>
        <end position="27"/>
    </location>
</feature>
<dbReference type="Gene3D" id="2.60.40.10">
    <property type="entry name" value="Immunoglobulins"/>
    <property type="match status" value="1"/>
</dbReference>
<dbReference type="SUPFAM" id="SSF51445">
    <property type="entry name" value="(Trans)glycosidases"/>
    <property type="match status" value="1"/>
</dbReference>
<evidence type="ECO:0000256" key="10">
    <source>
        <dbReference type="RuleBase" id="RU361161"/>
    </source>
</evidence>